<keyword evidence="7" id="KW-0472">Membrane</keyword>
<dbReference type="InterPro" id="IPR019756">
    <property type="entry name" value="Pept_S26A_signal_pept_1_Ser-AS"/>
</dbReference>
<dbReference type="SUPFAM" id="SSF51306">
    <property type="entry name" value="LexA/Signal peptidase"/>
    <property type="match status" value="1"/>
</dbReference>
<dbReference type="EC" id="3.4.21.89" evidence="3 7"/>
<dbReference type="PROSITE" id="PS00760">
    <property type="entry name" value="SPASE_I_2"/>
    <property type="match status" value="1"/>
</dbReference>
<keyword evidence="7" id="KW-0812">Transmembrane</keyword>
<proteinExistence type="inferred from homology"/>
<dbReference type="EMBL" id="JAAZON010000555">
    <property type="protein sequence ID" value="NMC63922.1"/>
    <property type="molecule type" value="Genomic_DNA"/>
</dbReference>
<evidence type="ECO:0000256" key="7">
    <source>
        <dbReference type="RuleBase" id="RU003993"/>
    </source>
</evidence>
<feature type="active site" evidence="6">
    <location>
        <position position="59"/>
    </location>
</feature>
<feature type="transmembrane region" description="Helical" evidence="7">
    <location>
        <begin position="31"/>
        <end position="50"/>
    </location>
</feature>
<evidence type="ECO:0000313" key="11">
    <source>
        <dbReference type="Proteomes" id="UP000524246"/>
    </source>
</evidence>
<dbReference type="Proteomes" id="UP000524246">
    <property type="component" value="Unassembled WGS sequence"/>
</dbReference>
<dbReference type="GO" id="GO:0009003">
    <property type="term" value="F:signal peptidase activity"/>
    <property type="evidence" value="ECO:0007669"/>
    <property type="project" value="UniProtKB-EC"/>
</dbReference>
<dbReference type="PROSITE" id="PS00501">
    <property type="entry name" value="SPASE_I_1"/>
    <property type="match status" value="1"/>
</dbReference>
<organism evidence="10 11">
    <name type="scientific">SAR324 cluster bacterium</name>
    <dbReference type="NCBI Taxonomy" id="2024889"/>
    <lineage>
        <taxon>Bacteria</taxon>
        <taxon>Deltaproteobacteria</taxon>
        <taxon>SAR324 cluster</taxon>
    </lineage>
</organism>
<comment type="caution">
    <text evidence="10">The sequence shown here is derived from an EMBL/GenBank/DDBJ whole genome shotgun (WGS) entry which is preliminary data.</text>
</comment>
<reference evidence="10 11" key="1">
    <citation type="journal article" date="2020" name="Biotechnol. Biofuels">
        <title>New insights from the biogas microbiome by comprehensive genome-resolved metagenomics of nearly 1600 species originating from multiple anaerobic digesters.</title>
        <authorList>
            <person name="Campanaro S."/>
            <person name="Treu L."/>
            <person name="Rodriguez-R L.M."/>
            <person name="Kovalovszki A."/>
            <person name="Ziels R.M."/>
            <person name="Maus I."/>
            <person name="Zhu X."/>
            <person name="Kougias P.G."/>
            <person name="Basile A."/>
            <person name="Luo G."/>
            <person name="Schluter A."/>
            <person name="Konstantinidis K.T."/>
            <person name="Angelidaki I."/>
        </authorList>
    </citation>
    <scope>NUCLEOTIDE SEQUENCE [LARGE SCALE GENOMIC DNA]</scope>
    <source>
        <strain evidence="10">AS27yjCOA_65</strain>
    </source>
</reference>
<sequence length="232" mass="26619">MKAELEETQKKSKDPSERQASKSFFEELRSFLKTIVIIVVLALFVRVSIVEAYKIPSGSMIPTLQIGDYILVNKLSFGIRVPKTLRWPQGFELPWEDSFILRYSMPVRGDIVVFTRADDPVTLEDESRTNLIKRVIGLPGEEVEVRGTSVFINGALIKEDYARWIEGGPIFNNFGPQVVPEDSILLLGDNRDNSRDSRFWSDPFIPIDRVKGKAVIVYWSLYDWKRIGHIVR</sequence>
<dbReference type="InterPro" id="IPR019757">
    <property type="entry name" value="Pept_S26A_signal_pept_1_Lys-AS"/>
</dbReference>
<dbReference type="InterPro" id="IPR019533">
    <property type="entry name" value="Peptidase_S26"/>
</dbReference>
<dbReference type="GO" id="GO:0004252">
    <property type="term" value="F:serine-type endopeptidase activity"/>
    <property type="evidence" value="ECO:0007669"/>
    <property type="project" value="InterPro"/>
</dbReference>
<keyword evidence="4 7" id="KW-0645">Protease</keyword>
<dbReference type="CDD" id="cd06530">
    <property type="entry name" value="S26_SPase_I"/>
    <property type="match status" value="1"/>
</dbReference>
<comment type="similarity">
    <text evidence="2 8">Belongs to the peptidase S26 family.</text>
</comment>
<comment type="catalytic activity">
    <reaction evidence="1 7">
        <text>Cleavage of hydrophobic, N-terminal signal or leader sequences from secreted and periplasmic proteins.</text>
        <dbReference type="EC" id="3.4.21.89"/>
    </reaction>
</comment>
<dbReference type="AlphaFoldDB" id="A0A7X9FTK7"/>
<evidence type="ECO:0000256" key="6">
    <source>
        <dbReference type="PIRSR" id="PIRSR600223-1"/>
    </source>
</evidence>
<evidence type="ECO:0000256" key="1">
    <source>
        <dbReference type="ARBA" id="ARBA00000677"/>
    </source>
</evidence>
<dbReference type="InterPro" id="IPR036286">
    <property type="entry name" value="LexA/Signal_pep-like_sf"/>
</dbReference>
<evidence type="ECO:0000256" key="4">
    <source>
        <dbReference type="ARBA" id="ARBA00022670"/>
    </source>
</evidence>
<dbReference type="InterPro" id="IPR000223">
    <property type="entry name" value="Pept_S26A_signal_pept_1"/>
</dbReference>
<keyword evidence="5 7" id="KW-0378">Hydrolase</keyword>
<dbReference type="GO" id="GO:0006465">
    <property type="term" value="P:signal peptide processing"/>
    <property type="evidence" value="ECO:0007669"/>
    <property type="project" value="InterPro"/>
</dbReference>
<evidence type="ECO:0000313" key="10">
    <source>
        <dbReference type="EMBL" id="NMC63922.1"/>
    </source>
</evidence>
<comment type="subcellular location">
    <subcellularLocation>
        <location evidence="8">Membrane</location>
        <topology evidence="8">Single-pass type II membrane protein</topology>
    </subcellularLocation>
</comment>
<dbReference type="PRINTS" id="PR00727">
    <property type="entry name" value="LEADERPTASE"/>
</dbReference>
<protein>
    <recommendedName>
        <fullName evidence="3 7">Signal peptidase I</fullName>
        <ecNumber evidence="3 7">3.4.21.89</ecNumber>
    </recommendedName>
</protein>
<feature type="domain" description="Peptidase S26" evidence="9">
    <location>
        <begin position="29"/>
        <end position="219"/>
    </location>
</feature>
<evidence type="ECO:0000256" key="8">
    <source>
        <dbReference type="RuleBase" id="RU362042"/>
    </source>
</evidence>
<dbReference type="NCBIfam" id="TIGR02227">
    <property type="entry name" value="sigpep_I_bact"/>
    <property type="match status" value="1"/>
</dbReference>
<keyword evidence="7" id="KW-1133">Transmembrane helix</keyword>
<dbReference type="GO" id="GO:0016020">
    <property type="term" value="C:membrane"/>
    <property type="evidence" value="ECO:0007669"/>
    <property type="project" value="UniProtKB-SubCell"/>
</dbReference>
<name>A0A7X9FTK7_9DELT</name>
<dbReference type="Gene3D" id="2.10.109.10">
    <property type="entry name" value="Umud Fragment, subunit A"/>
    <property type="match status" value="1"/>
</dbReference>
<evidence type="ECO:0000256" key="3">
    <source>
        <dbReference type="ARBA" id="ARBA00013208"/>
    </source>
</evidence>
<evidence type="ECO:0000256" key="5">
    <source>
        <dbReference type="ARBA" id="ARBA00022801"/>
    </source>
</evidence>
<dbReference type="Pfam" id="PF10502">
    <property type="entry name" value="Peptidase_S26"/>
    <property type="match status" value="1"/>
</dbReference>
<dbReference type="PANTHER" id="PTHR43390">
    <property type="entry name" value="SIGNAL PEPTIDASE I"/>
    <property type="match status" value="1"/>
</dbReference>
<feature type="active site" evidence="6">
    <location>
        <position position="133"/>
    </location>
</feature>
<evidence type="ECO:0000256" key="2">
    <source>
        <dbReference type="ARBA" id="ARBA00009370"/>
    </source>
</evidence>
<gene>
    <name evidence="10" type="primary">lepB</name>
    <name evidence="10" type="ORF">GYA55_12235</name>
</gene>
<evidence type="ECO:0000259" key="9">
    <source>
        <dbReference type="Pfam" id="PF10502"/>
    </source>
</evidence>
<dbReference type="PANTHER" id="PTHR43390:SF1">
    <property type="entry name" value="CHLOROPLAST PROCESSING PEPTIDASE"/>
    <property type="match status" value="1"/>
</dbReference>
<accession>A0A7X9FTK7</accession>